<name>A0A0C3L864_9AGAM</name>
<dbReference type="OrthoDB" id="3365698at2759"/>
<dbReference type="Proteomes" id="UP000054248">
    <property type="component" value="Unassembled WGS sequence"/>
</dbReference>
<evidence type="ECO:0008006" key="3">
    <source>
        <dbReference type="Google" id="ProtNLM"/>
    </source>
</evidence>
<dbReference type="EMBL" id="KN822976">
    <property type="protein sequence ID" value="KIO30033.1"/>
    <property type="molecule type" value="Genomic_DNA"/>
</dbReference>
<dbReference type="HOGENOM" id="CLU_940712_0_0_1"/>
<reference evidence="2" key="2">
    <citation type="submission" date="2015-01" db="EMBL/GenBank/DDBJ databases">
        <title>Evolutionary Origins and Diversification of the Mycorrhizal Mutualists.</title>
        <authorList>
            <consortium name="DOE Joint Genome Institute"/>
            <consortium name="Mycorrhizal Genomics Consortium"/>
            <person name="Kohler A."/>
            <person name="Kuo A."/>
            <person name="Nagy L.G."/>
            <person name="Floudas D."/>
            <person name="Copeland A."/>
            <person name="Barry K.W."/>
            <person name="Cichocki N."/>
            <person name="Veneault-Fourrey C."/>
            <person name="LaButti K."/>
            <person name="Lindquist E.A."/>
            <person name="Lipzen A."/>
            <person name="Lundell T."/>
            <person name="Morin E."/>
            <person name="Murat C."/>
            <person name="Riley R."/>
            <person name="Ohm R."/>
            <person name="Sun H."/>
            <person name="Tunlid A."/>
            <person name="Henrissat B."/>
            <person name="Grigoriev I.V."/>
            <person name="Hibbett D.S."/>
            <person name="Martin F."/>
        </authorList>
    </citation>
    <scope>NUCLEOTIDE SEQUENCE [LARGE SCALE GENOMIC DNA]</scope>
    <source>
        <strain evidence="2">MUT 4182</strain>
    </source>
</reference>
<evidence type="ECO:0000313" key="1">
    <source>
        <dbReference type="EMBL" id="KIO30033.1"/>
    </source>
</evidence>
<dbReference type="STRING" id="1051891.A0A0C3L864"/>
<evidence type="ECO:0000313" key="2">
    <source>
        <dbReference type="Proteomes" id="UP000054248"/>
    </source>
</evidence>
<protein>
    <recommendedName>
        <fullName evidence="3">F-box domain-containing protein</fullName>
    </recommendedName>
</protein>
<reference evidence="1 2" key="1">
    <citation type="submission" date="2014-04" db="EMBL/GenBank/DDBJ databases">
        <authorList>
            <consortium name="DOE Joint Genome Institute"/>
            <person name="Kuo A."/>
            <person name="Girlanda M."/>
            <person name="Perotto S."/>
            <person name="Kohler A."/>
            <person name="Nagy L.G."/>
            <person name="Floudas D."/>
            <person name="Copeland A."/>
            <person name="Barry K.W."/>
            <person name="Cichocki N."/>
            <person name="Veneault-Fourrey C."/>
            <person name="LaButti K."/>
            <person name="Lindquist E.A."/>
            <person name="Lipzen A."/>
            <person name="Lundell T."/>
            <person name="Morin E."/>
            <person name="Murat C."/>
            <person name="Sun H."/>
            <person name="Tunlid A."/>
            <person name="Henrissat B."/>
            <person name="Grigoriev I.V."/>
            <person name="Hibbett D.S."/>
            <person name="Martin F."/>
            <person name="Nordberg H.P."/>
            <person name="Cantor M.N."/>
            <person name="Hua S.X."/>
        </authorList>
    </citation>
    <scope>NUCLEOTIDE SEQUENCE [LARGE SCALE GENOMIC DNA]</scope>
    <source>
        <strain evidence="1 2">MUT 4182</strain>
    </source>
</reference>
<dbReference type="AlphaFoldDB" id="A0A0C3L864"/>
<dbReference type="SUPFAM" id="SSF52047">
    <property type="entry name" value="RNI-like"/>
    <property type="match status" value="1"/>
</dbReference>
<accession>A0A0C3L864</accession>
<sequence>MLYPVEQTYRRPRTRRESLASVRRGTWHTAINPKATGTTYCTGRPEAQHVRPINILPHGLLVTVFTIAVDSESHTVGCNNATLMLVCQCWNHLVNNTPSLWTKIWKTAMTSNASIIRALERSKDSSLEIESITSPLYIPPEDETAFLGTIFPHAHRWRKVTLWLREERFEPMASLSAFILESLSLSCCRDSGQPRDELLDIFGGRPQARLQELFLTEIAVPWSPTTFCNLKVLKIESIQHLGPSLDQLFAILSASPGLELLFIQYVSFWVALALPSQTRFICQLLENYRWGGFNYR</sequence>
<gene>
    <name evidence="1" type="ORF">M407DRAFT_20890</name>
</gene>
<keyword evidence="2" id="KW-1185">Reference proteome</keyword>
<organism evidence="1 2">
    <name type="scientific">Tulasnella calospora MUT 4182</name>
    <dbReference type="NCBI Taxonomy" id="1051891"/>
    <lineage>
        <taxon>Eukaryota</taxon>
        <taxon>Fungi</taxon>
        <taxon>Dikarya</taxon>
        <taxon>Basidiomycota</taxon>
        <taxon>Agaricomycotina</taxon>
        <taxon>Agaricomycetes</taxon>
        <taxon>Cantharellales</taxon>
        <taxon>Tulasnellaceae</taxon>
        <taxon>Tulasnella</taxon>
    </lineage>
</organism>
<proteinExistence type="predicted"/>